<keyword evidence="1" id="KW-0472">Membrane</keyword>
<dbReference type="EMBL" id="JACHIL010000005">
    <property type="protein sequence ID" value="MBB5092173.1"/>
    <property type="molecule type" value="Genomic_DNA"/>
</dbReference>
<evidence type="ECO:0000313" key="3">
    <source>
        <dbReference type="Proteomes" id="UP000531231"/>
    </source>
</evidence>
<proteinExistence type="predicted"/>
<organism evidence="2 3">
    <name type="scientific">Pseudochrobactrum saccharolyticum</name>
    <dbReference type="NCBI Taxonomy" id="354352"/>
    <lineage>
        <taxon>Bacteria</taxon>
        <taxon>Pseudomonadati</taxon>
        <taxon>Pseudomonadota</taxon>
        <taxon>Alphaproteobacteria</taxon>
        <taxon>Hyphomicrobiales</taxon>
        <taxon>Brucellaceae</taxon>
        <taxon>Pseudochrobactrum</taxon>
    </lineage>
</organism>
<gene>
    <name evidence="2" type="ORF">HNQ68_002727</name>
</gene>
<keyword evidence="2" id="KW-0238">DNA-binding</keyword>
<comment type="caution">
    <text evidence="2">The sequence shown here is derived from an EMBL/GenBank/DDBJ whole genome shotgun (WGS) entry which is preliminary data.</text>
</comment>
<dbReference type="Proteomes" id="UP000531231">
    <property type="component" value="Unassembled WGS sequence"/>
</dbReference>
<name>A0A7W8EQZ9_9HYPH</name>
<dbReference type="AlphaFoldDB" id="A0A7W8EQZ9"/>
<accession>A0A7W8EQZ9</accession>
<keyword evidence="3" id="KW-1185">Reference proteome</keyword>
<feature type="transmembrane region" description="Helical" evidence="1">
    <location>
        <begin position="18"/>
        <end position="38"/>
    </location>
</feature>
<reference evidence="2 3" key="1">
    <citation type="submission" date="2020-08" db="EMBL/GenBank/DDBJ databases">
        <title>Genomic Encyclopedia of Type Strains, Phase IV (KMG-IV): sequencing the most valuable type-strain genomes for metagenomic binning, comparative biology and taxonomic classification.</title>
        <authorList>
            <person name="Goeker M."/>
        </authorList>
    </citation>
    <scope>NUCLEOTIDE SEQUENCE [LARGE SCALE GENOMIC DNA]</scope>
    <source>
        <strain evidence="2 3">DSM 25620</strain>
    </source>
</reference>
<keyword evidence="1" id="KW-1133">Transmembrane helix</keyword>
<evidence type="ECO:0000256" key="1">
    <source>
        <dbReference type="SAM" id="Phobius"/>
    </source>
</evidence>
<evidence type="ECO:0000313" key="2">
    <source>
        <dbReference type="EMBL" id="MBB5092173.1"/>
    </source>
</evidence>
<keyword evidence="1" id="KW-0812">Transmembrane</keyword>
<sequence>MLFNIVIMHLYFTLMSKVLNGTGVFLLIITALWISDLVKARHLDYLAKHLHHTYSGSEPFVRHFIEMALKAYQPYYFSYTANEDYKIRIQSLT</sequence>
<dbReference type="GO" id="GO:0003677">
    <property type="term" value="F:DNA binding"/>
    <property type="evidence" value="ECO:0007669"/>
    <property type="project" value="UniProtKB-KW"/>
</dbReference>
<protein>
    <submittedName>
        <fullName evidence="2">Putative DNA-binding protein</fullName>
    </submittedName>
</protein>